<dbReference type="Pfam" id="PF00005">
    <property type="entry name" value="ABC_tran"/>
    <property type="match status" value="1"/>
</dbReference>
<evidence type="ECO:0000256" key="2">
    <source>
        <dbReference type="ARBA" id="ARBA00022475"/>
    </source>
</evidence>
<dbReference type="FunFam" id="3.40.50.300:FF:000133">
    <property type="entry name" value="Spermidine/putrescine import ATP-binding protein PotA"/>
    <property type="match status" value="1"/>
</dbReference>
<dbReference type="AlphaFoldDB" id="A0A7I7SVI4"/>
<keyword evidence="3 7" id="KW-0547">Nucleotide-binding</keyword>
<dbReference type="GO" id="GO:0005524">
    <property type="term" value="F:ATP binding"/>
    <property type="evidence" value="ECO:0007669"/>
    <property type="project" value="UniProtKB-KW"/>
</dbReference>
<evidence type="ECO:0000256" key="3">
    <source>
        <dbReference type="ARBA" id="ARBA00022741"/>
    </source>
</evidence>
<dbReference type="GO" id="GO:0016887">
    <property type="term" value="F:ATP hydrolysis activity"/>
    <property type="evidence" value="ECO:0007669"/>
    <property type="project" value="InterPro"/>
</dbReference>
<dbReference type="InterPro" id="IPR005893">
    <property type="entry name" value="PotA-like"/>
</dbReference>
<keyword evidence="4 7" id="KW-0067">ATP-binding</keyword>
<evidence type="ECO:0000313" key="10">
    <source>
        <dbReference type="EMBL" id="BBY61027.1"/>
    </source>
</evidence>
<dbReference type="SMART" id="SM00382">
    <property type="entry name" value="AAA"/>
    <property type="match status" value="1"/>
</dbReference>
<dbReference type="SUPFAM" id="SSF50331">
    <property type="entry name" value="MOP-like"/>
    <property type="match status" value="1"/>
</dbReference>
<dbReference type="InterPro" id="IPR017871">
    <property type="entry name" value="ABC_transporter-like_CS"/>
</dbReference>
<organism evidence="10 11">
    <name type="scientific">Mycolicibacterium sarraceniae</name>
    <dbReference type="NCBI Taxonomy" id="1534348"/>
    <lineage>
        <taxon>Bacteria</taxon>
        <taxon>Bacillati</taxon>
        <taxon>Actinomycetota</taxon>
        <taxon>Actinomycetes</taxon>
        <taxon>Mycobacteriales</taxon>
        <taxon>Mycobacteriaceae</taxon>
        <taxon>Mycolicibacterium</taxon>
    </lineage>
</organism>
<dbReference type="KEGG" id="msar:MSAR_41630"/>
<dbReference type="InterPro" id="IPR027417">
    <property type="entry name" value="P-loop_NTPase"/>
</dbReference>
<dbReference type="SUPFAM" id="SSF52540">
    <property type="entry name" value="P-loop containing nucleoside triphosphate hydrolases"/>
    <property type="match status" value="1"/>
</dbReference>
<evidence type="ECO:0000256" key="1">
    <source>
        <dbReference type="ARBA" id="ARBA00022448"/>
    </source>
</evidence>
<dbReference type="Gene3D" id="3.40.50.300">
    <property type="entry name" value="P-loop containing nucleotide triphosphate hydrolases"/>
    <property type="match status" value="1"/>
</dbReference>
<dbReference type="PANTHER" id="PTHR42781:SF4">
    <property type="entry name" value="SPERMIDINE_PUTRESCINE IMPORT ATP-BINDING PROTEIN POTA"/>
    <property type="match status" value="1"/>
</dbReference>
<evidence type="ECO:0000256" key="8">
    <source>
        <dbReference type="SAM" id="MobiDB-lite"/>
    </source>
</evidence>
<dbReference type="InterPro" id="IPR003593">
    <property type="entry name" value="AAA+_ATPase"/>
</dbReference>
<dbReference type="Pfam" id="PF08402">
    <property type="entry name" value="TOBE_2"/>
    <property type="match status" value="1"/>
</dbReference>
<feature type="compositionally biased region" description="Basic and acidic residues" evidence="8">
    <location>
        <begin position="1"/>
        <end position="13"/>
    </location>
</feature>
<protein>
    <recommendedName>
        <fullName evidence="7">Spermidine/putrescine import ATP-binding protein PotA</fullName>
        <ecNumber evidence="7">7.6.2.11</ecNumber>
    </recommendedName>
</protein>
<dbReference type="InterPro" id="IPR008995">
    <property type="entry name" value="Mo/tungstate-bd_C_term_dom"/>
</dbReference>
<proteinExistence type="inferred from homology"/>
<accession>A0A7I7SVI4</accession>
<evidence type="ECO:0000313" key="11">
    <source>
        <dbReference type="Proteomes" id="UP000466445"/>
    </source>
</evidence>
<dbReference type="InterPro" id="IPR017879">
    <property type="entry name" value="PotA_ATP-bd"/>
</dbReference>
<comment type="subunit">
    <text evidence="7">The complex is composed of two ATP-binding proteins (PotA), two transmembrane proteins (PotB and PotC) and a solute-binding protein (PotD).</text>
</comment>
<dbReference type="Gene3D" id="2.40.50.100">
    <property type="match status" value="1"/>
</dbReference>
<keyword evidence="5 7" id="KW-1278">Translocase</keyword>
<dbReference type="GO" id="GO:0043190">
    <property type="term" value="C:ATP-binding cassette (ABC) transporter complex"/>
    <property type="evidence" value="ECO:0007669"/>
    <property type="project" value="InterPro"/>
</dbReference>
<dbReference type="InterPro" id="IPR050093">
    <property type="entry name" value="ABC_SmlMolc_Importer"/>
</dbReference>
<dbReference type="InterPro" id="IPR013611">
    <property type="entry name" value="Transp-assoc_OB_typ2"/>
</dbReference>
<sequence length="410" mass="44837">MPVGPRDLRRRALTETGATATQQTTGQTGSKRTTGAPVIEIDHVVKRFEDYVAVNDADFSIGAGEFFSMLGPSGCGKTTTLRMIAGFEQPTEGAIRLAGVDVSRVPPHKRNVNTVFQHYALFPHMTVWDNVAYGPRSQKKDKATVTKSVDEMLEIVRLTDFAQRKPAQLSGGQQQRVALARALVNYPSALLLDEPLGALDLKLRHVMQFELKRIQREVGITFVYVTHDQEEALTMSDRIAVMNQGNVEQIGSPTEIYDRPATVFVAGFIGQANLWHGRQTGRTNRDYVEVEVLGTTLKARPGDTTIEPGGQATLMVRPERVRVSMEQPTGDVASVAAKVVDLTFQGPVLRLSLAAADDSPILAHIGPEQDLPLLRPGDDVFVCWAPEASLVLPAADIPTTEDLEEMLDDS</sequence>
<comment type="catalytic activity">
    <reaction evidence="7">
        <text>ATP + H2O + polyamine-[polyamine-binding protein]Side 1 = ADP + phosphate + polyamineSide 2 + [polyamine-binding protein]Side 1.</text>
        <dbReference type="EC" id="7.6.2.11"/>
    </reaction>
</comment>
<keyword evidence="6 7" id="KW-0472">Membrane</keyword>
<dbReference type="EMBL" id="AP022595">
    <property type="protein sequence ID" value="BBY61027.1"/>
    <property type="molecule type" value="Genomic_DNA"/>
</dbReference>
<keyword evidence="2 7" id="KW-1003">Cell membrane</keyword>
<evidence type="ECO:0000256" key="5">
    <source>
        <dbReference type="ARBA" id="ARBA00022967"/>
    </source>
</evidence>
<comment type="function">
    <text evidence="7">Part of the ABC transporter complex PotABCD involved in spermidine/putrescine import. Responsible for energy coupling to the transport system.</text>
</comment>
<dbReference type="PANTHER" id="PTHR42781">
    <property type="entry name" value="SPERMIDINE/PUTRESCINE IMPORT ATP-BINDING PROTEIN POTA"/>
    <property type="match status" value="1"/>
</dbReference>
<dbReference type="GO" id="GO:0015594">
    <property type="term" value="F:ABC-type putrescine transporter activity"/>
    <property type="evidence" value="ECO:0007669"/>
    <property type="project" value="InterPro"/>
</dbReference>
<feature type="region of interest" description="Disordered" evidence="8">
    <location>
        <begin position="1"/>
        <end position="35"/>
    </location>
</feature>
<dbReference type="CDD" id="cd03300">
    <property type="entry name" value="ABC_PotA_N"/>
    <property type="match status" value="1"/>
</dbReference>
<comment type="similarity">
    <text evidence="7">Belongs to the ABC transporter superfamily. Spermidine/putrescine importer (TC 3.A.1.11.1) family.</text>
</comment>
<dbReference type="InterPro" id="IPR003439">
    <property type="entry name" value="ABC_transporter-like_ATP-bd"/>
</dbReference>
<dbReference type="NCBIfam" id="TIGR01187">
    <property type="entry name" value="potA"/>
    <property type="match status" value="1"/>
</dbReference>
<feature type="compositionally biased region" description="Low complexity" evidence="8">
    <location>
        <begin position="14"/>
        <end position="35"/>
    </location>
</feature>
<gene>
    <name evidence="7 10" type="primary">potA</name>
    <name evidence="10" type="ORF">MSAR_41630</name>
</gene>
<evidence type="ECO:0000256" key="4">
    <source>
        <dbReference type="ARBA" id="ARBA00022840"/>
    </source>
</evidence>
<reference evidence="10 11" key="1">
    <citation type="journal article" date="2019" name="Emerg. Microbes Infect.">
        <title>Comprehensive subspecies identification of 175 nontuberculous mycobacteria species based on 7547 genomic profiles.</title>
        <authorList>
            <person name="Matsumoto Y."/>
            <person name="Kinjo T."/>
            <person name="Motooka D."/>
            <person name="Nabeya D."/>
            <person name="Jung N."/>
            <person name="Uechi K."/>
            <person name="Horii T."/>
            <person name="Iida T."/>
            <person name="Fujita J."/>
            <person name="Nakamura S."/>
        </authorList>
    </citation>
    <scope>NUCLEOTIDE SEQUENCE [LARGE SCALE GENOMIC DNA]</scope>
    <source>
        <strain evidence="10 11">JCM 30395</strain>
    </source>
</reference>
<keyword evidence="1 7" id="KW-0813">Transport</keyword>
<dbReference type="PROSITE" id="PS00211">
    <property type="entry name" value="ABC_TRANSPORTER_1"/>
    <property type="match status" value="1"/>
</dbReference>
<dbReference type="PROSITE" id="PS50893">
    <property type="entry name" value="ABC_TRANSPORTER_2"/>
    <property type="match status" value="1"/>
</dbReference>
<evidence type="ECO:0000259" key="9">
    <source>
        <dbReference type="PROSITE" id="PS50893"/>
    </source>
</evidence>
<evidence type="ECO:0000256" key="6">
    <source>
        <dbReference type="ARBA" id="ARBA00023136"/>
    </source>
</evidence>
<evidence type="ECO:0000256" key="7">
    <source>
        <dbReference type="RuleBase" id="RU364083"/>
    </source>
</evidence>
<dbReference type="EC" id="7.6.2.11" evidence="7"/>
<feature type="domain" description="ABC transporter" evidence="9">
    <location>
        <begin position="39"/>
        <end position="269"/>
    </location>
</feature>
<keyword evidence="11" id="KW-1185">Reference proteome</keyword>
<name>A0A7I7SVI4_9MYCO</name>
<dbReference type="Proteomes" id="UP000466445">
    <property type="component" value="Chromosome"/>
</dbReference>